<feature type="transmembrane region" description="Helical" evidence="6">
    <location>
        <begin position="197"/>
        <end position="214"/>
    </location>
</feature>
<keyword evidence="4 6" id="KW-0472">Membrane</keyword>
<accession>A0ABN6U5U1</accession>
<feature type="transmembrane region" description="Helical" evidence="6">
    <location>
        <begin position="14"/>
        <end position="40"/>
    </location>
</feature>
<gene>
    <name evidence="9" type="ORF">IFM12276_35670</name>
</gene>
<feature type="transmembrane region" description="Helical" evidence="6">
    <location>
        <begin position="226"/>
        <end position="244"/>
    </location>
</feature>
<dbReference type="InterPro" id="IPR026841">
    <property type="entry name" value="Aur1/Ipt1"/>
</dbReference>
<feature type="transmembrane region" description="Helical" evidence="6">
    <location>
        <begin position="61"/>
        <end position="93"/>
    </location>
</feature>
<reference evidence="9 10" key="1">
    <citation type="submission" date="2022-11" db="EMBL/GenBank/DDBJ databases">
        <title>Genome Sequencing of Nocardia sp. ON39_IFM12276 and assembly.</title>
        <authorList>
            <person name="Shimojima M."/>
            <person name="Toyokawa M."/>
            <person name="Uesaka K."/>
        </authorList>
    </citation>
    <scope>NUCLEOTIDE SEQUENCE [LARGE SCALE GENOMIC DNA]</scope>
    <source>
        <strain evidence="9 10">IFM 12276</strain>
    </source>
</reference>
<feature type="transmembrane region" description="Helical" evidence="6">
    <location>
        <begin position="105"/>
        <end position="122"/>
    </location>
</feature>
<dbReference type="EMBL" id="AP026978">
    <property type="protein sequence ID" value="BDU00539.1"/>
    <property type="molecule type" value="Genomic_DNA"/>
</dbReference>
<evidence type="ECO:0000256" key="6">
    <source>
        <dbReference type="SAM" id="Phobius"/>
    </source>
</evidence>
<feature type="domain" description="DUF5933" evidence="8">
    <location>
        <begin position="17"/>
        <end position="152"/>
    </location>
</feature>
<name>A0ABN6U5U1_9NOCA</name>
<comment type="subcellular location">
    <subcellularLocation>
        <location evidence="1">Membrane</location>
        <topology evidence="1">Multi-pass membrane protein</topology>
    </subcellularLocation>
</comment>
<evidence type="ECO:0000256" key="1">
    <source>
        <dbReference type="ARBA" id="ARBA00004141"/>
    </source>
</evidence>
<dbReference type="Pfam" id="PF19356">
    <property type="entry name" value="DUF5933"/>
    <property type="match status" value="1"/>
</dbReference>
<dbReference type="Pfam" id="PF14378">
    <property type="entry name" value="PAP2_3"/>
    <property type="match status" value="1"/>
</dbReference>
<evidence type="ECO:0000259" key="7">
    <source>
        <dbReference type="Pfam" id="PF14378"/>
    </source>
</evidence>
<organism evidence="9 10">
    <name type="scientific">Nocardia sputorum</name>
    <dbReference type="NCBI Taxonomy" id="2984338"/>
    <lineage>
        <taxon>Bacteria</taxon>
        <taxon>Bacillati</taxon>
        <taxon>Actinomycetota</taxon>
        <taxon>Actinomycetes</taxon>
        <taxon>Mycobacteriales</taxon>
        <taxon>Nocardiaceae</taxon>
        <taxon>Nocardia</taxon>
    </lineage>
</organism>
<dbReference type="PANTHER" id="PTHR31310:SF7">
    <property type="entry name" value="PA-PHOSPHATASE RELATED-FAMILY PROTEIN DDB_G0268928"/>
    <property type="match status" value="1"/>
</dbReference>
<keyword evidence="10" id="KW-1185">Reference proteome</keyword>
<dbReference type="PANTHER" id="PTHR31310">
    <property type="match status" value="1"/>
</dbReference>
<keyword evidence="2 6" id="KW-0812">Transmembrane</keyword>
<feature type="transmembrane region" description="Helical" evidence="6">
    <location>
        <begin position="368"/>
        <end position="387"/>
    </location>
</feature>
<dbReference type="InterPro" id="IPR052185">
    <property type="entry name" value="IPC_Synthase-Related"/>
</dbReference>
<evidence type="ECO:0000313" key="9">
    <source>
        <dbReference type="EMBL" id="BDU00539.1"/>
    </source>
</evidence>
<dbReference type="InterPro" id="IPR045977">
    <property type="entry name" value="DUF5933"/>
</dbReference>
<evidence type="ECO:0000259" key="8">
    <source>
        <dbReference type="Pfam" id="PF19356"/>
    </source>
</evidence>
<feature type="region of interest" description="Disordered" evidence="5">
    <location>
        <begin position="428"/>
        <end position="467"/>
    </location>
</feature>
<dbReference type="CDD" id="cd03386">
    <property type="entry name" value="PAP2_Aur1_like"/>
    <property type="match status" value="1"/>
</dbReference>
<evidence type="ECO:0000313" key="10">
    <source>
        <dbReference type="Proteomes" id="UP001317870"/>
    </source>
</evidence>
<sequence length="467" mass="49918">MGIEELPERRFRPVTVWCGVAAIVLALACGELMAAHIGALGPLTSLFRDYAGTPKSATTPWAGFLLALVGITVRARVGAVAAAIAIDLLFVVIRTAEGRPFTVGNGPTIVLTALAVLAFVRWDGQRRRTALRTIAFGALLICATKISEIWLDITAWACPMVLDPYVQVADRVLGSPSWLAGQALDAAGPVASGVVRWVYFELPLAAVLVAAWQLRGVTTGGWPRHYLVRTFLTLGLVGPIWYVVFPVVGPVLAYGPQGLGFEITDVWPNVVPEVPSSIEALRFDAITPRNCMPSLHTAWALSLFIHSRRGPLWLRWGGAFWLVCTLVATLGLGAHYGVDLVVGAALCLTVESALRDPDRGWDRSRVRLVAMGVAVCAGVLLCIRFFALQMAAHPLPSGIVLLGALGALVITFYATWFGSASVEPTAASADSAVQREEDDIQPEQLTRSATGDHSDDSGHTSSLRAMP</sequence>
<feature type="domain" description="Inositolphosphotransferase Aur1/Ipt1" evidence="7">
    <location>
        <begin position="184"/>
        <end position="348"/>
    </location>
</feature>
<keyword evidence="3 6" id="KW-1133">Transmembrane helix</keyword>
<proteinExistence type="predicted"/>
<feature type="transmembrane region" description="Helical" evidence="6">
    <location>
        <begin position="319"/>
        <end position="348"/>
    </location>
</feature>
<evidence type="ECO:0000256" key="3">
    <source>
        <dbReference type="ARBA" id="ARBA00022989"/>
    </source>
</evidence>
<dbReference type="Proteomes" id="UP001317870">
    <property type="component" value="Chromosome"/>
</dbReference>
<evidence type="ECO:0000256" key="2">
    <source>
        <dbReference type="ARBA" id="ARBA00022692"/>
    </source>
</evidence>
<protein>
    <submittedName>
        <fullName evidence="9">Inositol phosphorylceramide synthase</fullName>
    </submittedName>
</protein>
<feature type="transmembrane region" description="Helical" evidence="6">
    <location>
        <begin position="399"/>
        <end position="418"/>
    </location>
</feature>
<evidence type="ECO:0000256" key="5">
    <source>
        <dbReference type="SAM" id="MobiDB-lite"/>
    </source>
</evidence>
<evidence type="ECO:0000256" key="4">
    <source>
        <dbReference type="ARBA" id="ARBA00023136"/>
    </source>
</evidence>
<feature type="transmembrane region" description="Helical" evidence="6">
    <location>
        <begin position="134"/>
        <end position="157"/>
    </location>
</feature>